<protein>
    <submittedName>
        <fullName evidence="13">Transketolase</fullName>
        <ecNumber evidence="13">2.2.1.1</ecNumber>
    </submittedName>
</protein>
<dbReference type="SMART" id="SM00861">
    <property type="entry name" value="Transket_pyr"/>
    <property type="match status" value="1"/>
</dbReference>
<dbReference type="Pfam" id="PF00456">
    <property type="entry name" value="Transketolase_N"/>
    <property type="match status" value="1"/>
</dbReference>
<dbReference type="Pfam" id="PF02780">
    <property type="entry name" value="Transketolase_C"/>
    <property type="match status" value="1"/>
</dbReference>
<evidence type="ECO:0000313" key="14">
    <source>
        <dbReference type="Proteomes" id="UP001327093"/>
    </source>
</evidence>
<gene>
    <name evidence="13" type="ORF">R4I43_17235</name>
</gene>
<dbReference type="RefSeq" id="WP_324266648.1">
    <property type="nucleotide sequence ID" value="NZ_JAWLNX010000011.1"/>
</dbReference>
<comment type="similarity">
    <text evidence="5">Belongs to the transketolase family.</text>
</comment>
<dbReference type="Gene3D" id="3.40.50.920">
    <property type="match status" value="1"/>
</dbReference>
<reference evidence="13 14" key="1">
    <citation type="submission" date="2023-10" db="EMBL/GenBank/DDBJ databases">
        <title>Saccharopolyspora sp. nov., isolated from mangrove soil.</title>
        <authorList>
            <person name="Lu Y."/>
            <person name="Liu W."/>
        </authorList>
    </citation>
    <scope>NUCLEOTIDE SEQUENCE [LARGE SCALE GENOMIC DNA]</scope>
    <source>
        <strain evidence="13 14">S2-29</strain>
    </source>
</reference>
<dbReference type="CDD" id="cd02012">
    <property type="entry name" value="TPP_TK"/>
    <property type="match status" value="1"/>
</dbReference>
<feature type="domain" description="Transketolase-like pyrimidine-binding" evidence="12">
    <location>
        <begin position="305"/>
        <end position="468"/>
    </location>
</feature>
<dbReference type="PANTHER" id="PTHR43195:SF1">
    <property type="entry name" value="FI06132P-RELATED"/>
    <property type="match status" value="1"/>
</dbReference>
<evidence type="ECO:0000256" key="5">
    <source>
        <dbReference type="ARBA" id="ARBA00007131"/>
    </source>
</evidence>
<dbReference type="CDD" id="cd07033">
    <property type="entry name" value="TPP_PYR_DXS_TK_like"/>
    <property type="match status" value="1"/>
</dbReference>
<evidence type="ECO:0000256" key="6">
    <source>
        <dbReference type="ARBA" id="ARBA00011738"/>
    </source>
</evidence>
<comment type="cofactor">
    <cofactor evidence="2">
        <name>Mn(2+)</name>
        <dbReference type="ChEBI" id="CHEBI:29035"/>
    </cofactor>
</comment>
<keyword evidence="8" id="KW-0479">Metal-binding</keyword>
<comment type="caution">
    <text evidence="13">The sequence shown here is derived from an EMBL/GenBank/DDBJ whole genome shotgun (WGS) entry which is preliminary data.</text>
</comment>
<evidence type="ECO:0000313" key="13">
    <source>
        <dbReference type="EMBL" id="MEB3369155.1"/>
    </source>
</evidence>
<evidence type="ECO:0000256" key="8">
    <source>
        <dbReference type="ARBA" id="ARBA00022723"/>
    </source>
</evidence>
<dbReference type="Pfam" id="PF02779">
    <property type="entry name" value="Transket_pyr"/>
    <property type="match status" value="1"/>
</dbReference>
<evidence type="ECO:0000256" key="3">
    <source>
        <dbReference type="ARBA" id="ARBA00001946"/>
    </source>
</evidence>
<dbReference type="InterPro" id="IPR051424">
    <property type="entry name" value="Transketolase-like"/>
</dbReference>
<dbReference type="InterPro" id="IPR033248">
    <property type="entry name" value="Transketolase_C"/>
</dbReference>
<sequence length="606" mass="64296">MDQATFRSELAQQLRVDSVRASTAAGSGHPTSSMSAADLMAVLLDGHLRLDFDHPDNPANDHLIFSKGHASPLQYSAFKAVGAVEDDELLTFREFGSRLEGHPTPVLPWVDVATGSLGQGLPIGVGLALAGKRLDRLPYRVWVLCGDSEMAEGSVWEALEHAGHEQLDNLIAIVDVNRLGQTGPTMHGWDLASYAARAQAAGWRTIEIDGHDLEEIESALADAESGGGRPVAILAATQKGKGVAEVADKPGFHGKPLAHAEEAIAELGGLRDLRVKPATPDGDAKPHVFDTGSSGLPAFEVGTELATRKAYGQAIAALGDRRGDVVAMDGEVSNSTFAELFRDQHPDRYFEMYIAEQQLIAAAVGMQVRGWCAFASTFAAFLSRAYDFVRMAAISRADLRLMGSHAGVAIGEDGPSQMALEDLAAFRAVHGSTVLYPCDANQTVQLVAAMADLRGISYLRTSRGAMPVIYPPDEEFPIGGSKVVRDGSDVTLVGAGVTLHEARKAADLLSHEGIEARVIDLYSVKPVDSESLRRAARETAGLVTAEDHWPEGGLGEAVLSALADQPTPVRKLAVHELPGSGKPAELLGQARIDATAIAEKARELVS</sequence>
<comment type="subunit">
    <text evidence="6">Homodimer.</text>
</comment>
<dbReference type="InterPro" id="IPR029061">
    <property type="entry name" value="THDP-binding"/>
</dbReference>
<dbReference type="InterPro" id="IPR009014">
    <property type="entry name" value="Transketo_C/PFOR_II"/>
</dbReference>
<dbReference type="PANTHER" id="PTHR43195">
    <property type="entry name" value="TRANSKETOLASE"/>
    <property type="match status" value="1"/>
</dbReference>
<keyword evidence="7 13" id="KW-0808">Transferase</keyword>
<dbReference type="EC" id="2.2.1.1" evidence="13"/>
<dbReference type="Gene3D" id="3.40.50.970">
    <property type="match status" value="2"/>
</dbReference>
<proteinExistence type="inferred from homology"/>
<dbReference type="EMBL" id="JAWLNX010000011">
    <property type="protein sequence ID" value="MEB3369155.1"/>
    <property type="molecule type" value="Genomic_DNA"/>
</dbReference>
<evidence type="ECO:0000256" key="2">
    <source>
        <dbReference type="ARBA" id="ARBA00001936"/>
    </source>
</evidence>
<evidence type="ECO:0000259" key="12">
    <source>
        <dbReference type="SMART" id="SM00861"/>
    </source>
</evidence>
<keyword evidence="9" id="KW-0106">Calcium</keyword>
<comment type="cofactor">
    <cofactor evidence="1">
        <name>Ca(2+)</name>
        <dbReference type="ChEBI" id="CHEBI:29108"/>
    </cofactor>
</comment>
<dbReference type="InterPro" id="IPR020826">
    <property type="entry name" value="Transketolase_BS"/>
</dbReference>
<dbReference type="SUPFAM" id="SSF52922">
    <property type="entry name" value="TK C-terminal domain-like"/>
    <property type="match status" value="1"/>
</dbReference>
<evidence type="ECO:0000256" key="7">
    <source>
        <dbReference type="ARBA" id="ARBA00022679"/>
    </source>
</evidence>
<organism evidence="13 14">
    <name type="scientific">Saccharopolyspora mangrovi</name>
    <dbReference type="NCBI Taxonomy" id="3082379"/>
    <lineage>
        <taxon>Bacteria</taxon>
        <taxon>Bacillati</taxon>
        <taxon>Actinomycetota</taxon>
        <taxon>Actinomycetes</taxon>
        <taxon>Pseudonocardiales</taxon>
        <taxon>Pseudonocardiaceae</taxon>
        <taxon>Saccharopolyspora</taxon>
    </lineage>
</organism>
<dbReference type="InterPro" id="IPR005474">
    <property type="entry name" value="Transketolase_N"/>
</dbReference>
<comment type="cofactor">
    <cofactor evidence="3">
        <name>Mg(2+)</name>
        <dbReference type="ChEBI" id="CHEBI:18420"/>
    </cofactor>
</comment>
<dbReference type="PROSITE" id="PS00802">
    <property type="entry name" value="TRANSKETOLASE_2"/>
    <property type="match status" value="1"/>
</dbReference>
<evidence type="ECO:0000256" key="10">
    <source>
        <dbReference type="ARBA" id="ARBA00022842"/>
    </source>
</evidence>
<dbReference type="SUPFAM" id="SSF52518">
    <property type="entry name" value="Thiamin diphosphate-binding fold (THDP-binding)"/>
    <property type="match status" value="2"/>
</dbReference>
<keyword evidence="11" id="KW-0786">Thiamine pyrophosphate</keyword>
<accession>A0ABU6ACA3</accession>
<name>A0ABU6ACA3_9PSEU</name>
<evidence type="ECO:0000256" key="1">
    <source>
        <dbReference type="ARBA" id="ARBA00001913"/>
    </source>
</evidence>
<dbReference type="GO" id="GO:0004802">
    <property type="term" value="F:transketolase activity"/>
    <property type="evidence" value="ECO:0007669"/>
    <property type="project" value="UniProtKB-EC"/>
</dbReference>
<keyword evidence="14" id="KW-1185">Reference proteome</keyword>
<keyword evidence="10" id="KW-0460">Magnesium</keyword>
<evidence type="ECO:0000256" key="4">
    <source>
        <dbReference type="ARBA" id="ARBA00001964"/>
    </source>
</evidence>
<comment type="cofactor">
    <cofactor evidence="4">
        <name>thiamine diphosphate</name>
        <dbReference type="ChEBI" id="CHEBI:58937"/>
    </cofactor>
</comment>
<dbReference type="NCBIfam" id="NF004559">
    <property type="entry name" value="PRK05899.2-5"/>
    <property type="match status" value="1"/>
</dbReference>
<dbReference type="Proteomes" id="UP001327093">
    <property type="component" value="Unassembled WGS sequence"/>
</dbReference>
<dbReference type="InterPro" id="IPR005475">
    <property type="entry name" value="Transketolase-like_Pyr-bd"/>
</dbReference>
<evidence type="ECO:0000256" key="9">
    <source>
        <dbReference type="ARBA" id="ARBA00022837"/>
    </source>
</evidence>
<evidence type="ECO:0000256" key="11">
    <source>
        <dbReference type="ARBA" id="ARBA00023052"/>
    </source>
</evidence>